<evidence type="ECO:0000256" key="3">
    <source>
        <dbReference type="ARBA" id="ARBA00022771"/>
    </source>
</evidence>
<dbReference type="PANTHER" id="PTHR24408">
    <property type="entry name" value="ZINC FINGER PROTEIN"/>
    <property type="match status" value="1"/>
</dbReference>
<dbReference type="Pfam" id="PF00096">
    <property type="entry name" value="zf-C2H2"/>
    <property type="match status" value="3"/>
</dbReference>
<keyword evidence="4" id="KW-0862">Zinc</keyword>
<gene>
    <name evidence="7" type="ORF">RMAR00112_LOCUS1100</name>
</gene>
<dbReference type="SUPFAM" id="SSF57667">
    <property type="entry name" value="beta-beta-alpha zinc fingers"/>
    <property type="match status" value="2"/>
</dbReference>
<evidence type="ECO:0000256" key="4">
    <source>
        <dbReference type="ARBA" id="ARBA00022833"/>
    </source>
</evidence>
<evidence type="ECO:0000256" key="5">
    <source>
        <dbReference type="PROSITE-ProRule" id="PRU00042"/>
    </source>
</evidence>
<protein>
    <recommendedName>
        <fullName evidence="6">C2H2-type domain-containing protein</fullName>
    </recommendedName>
</protein>
<keyword evidence="1" id="KW-0479">Metal-binding</keyword>
<dbReference type="InterPro" id="IPR013087">
    <property type="entry name" value="Znf_C2H2_type"/>
</dbReference>
<keyword evidence="2" id="KW-0677">Repeat</keyword>
<evidence type="ECO:0000256" key="2">
    <source>
        <dbReference type="ARBA" id="ARBA00022737"/>
    </source>
</evidence>
<evidence type="ECO:0000256" key="1">
    <source>
        <dbReference type="ARBA" id="ARBA00022723"/>
    </source>
</evidence>
<dbReference type="InterPro" id="IPR036236">
    <property type="entry name" value="Znf_C2H2_sf"/>
</dbReference>
<dbReference type="SMART" id="SM00355">
    <property type="entry name" value="ZnF_C2H2"/>
    <property type="match status" value="4"/>
</dbReference>
<feature type="domain" description="C2H2-type" evidence="6">
    <location>
        <begin position="426"/>
        <end position="454"/>
    </location>
</feature>
<dbReference type="GO" id="GO:0005634">
    <property type="term" value="C:nucleus"/>
    <property type="evidence" value="ECO:0007669"/>
    <property type="project" value="TreeGrafter"/>
</dbReference>
<proteinExistence type="predicted"/>
<organism evidence="7">
    <name type="scientific">Rhodosorus marinus</name>
    <dbReference type="NCBI Taxonomy" id="101924"/>
    <lineage>
        <taxon>Eukaryota</taxon>
        <taxon>Rhodophyta</taxon>
        <taxon>Stylonematophyceae</taxon>
        <taxon>Stylonematales</taxon>
        <taxon>Stylonemataceae</taxon>
        <taxon>Rhodosorus</taxon>
    </lineage>
</organism>
<dbReference type="AlphaFoldDB" id="A0A7S2Z9K4"/>
<evidence type="ECO:0000313" key="7">
    <source>
        <dbReference type="EMBL" id="CAE0033160.1"/>
    </source>
</evidence>
<dbReference type="GO" id="GO:0043565">
    <property type="term" value="F:sequence-specific DNA binding"/>
    <property type="evidence" value="ECO:0007669"/>
    <property type="project" value="TreeGrafter"/>
</dbReference>
<dbReference type="Gene3D" id="3.30.160.60">
    <property type="entry name" value="Classic Zinc Finger"/>
    <property type="match status" value="3"/>
</dbReference>
<name>A0A7S2Z9K4_9RHOD</name>
<dbReference type="GO" id="GO:0008270">
    <property type="term" value="F:zinc ion binding"/>
    <property type="evidence" value="ECO:0007669"/>
    <property type="project" value="UniProtKB-KW"/>
</dbReference>
<keyword evidence="3 5" id="KW-0863">Zinc-finger</keyword>
<sequence length="456" mass="52326">MDNTWRMECMLGRQISSVCHHLEVDPIASSWILCKSHRRAVQNPEHCSVLLLTIQIEQLAVDTSESWREDHMSRIMKSMTQPLLLMTEVQDERYSIGSGWSFNGGLPEVDGKANMNFGGVERMRLMTLISDNGMAVVFYSCIVGPGLVAILRVTEVDERSVHSSYYLVNQNTETIIGETQALSCLQCTPCSTKGRTCDPSVCENKVSYDKERASRLELLSRMEYPTCNMEYYEKVMSGSWSTSLGPPSTVRHKSTCFRTGTRFQSALTAVMQCEIADIHPPRSSFRIVKNGKEEMDYFLALEEQSLSFLSKEKSFTKDSVIQCPHPGDRRVESERESKLTCPECGKRFPRECEVRRHRTTVHEKRRDFLCPICGKAFGQLGHMNEHVRVRHSRCNMSQCRTCGKRFGNSSKLKRHVQTVHEKVRRFECQLCHGLYKEKSYLKRHMLSQHGVEYTET</sequence>
<dbReference type="EMBL" id="HBHW01001332">
    <property type="protein sequence ID" value="CAE0033160.1"/>
    <property type="molecule type" value="Transcribed_RNA"/>
</dbReference>
<dbReference type="PANTHER" id="PTHR24408:SF58">
    <property type="entry name" value="TRANSCRIPTION FACTOR (TFIIIA), PUTATIVE (AFU_ORTHOLOGUE AFUA_1G05150)-RELATED"/>
    <property type="match status" value="1"/>
</dbReference>
<dbReference type="PROSITE" id="PS50157">
    <property type="entry name" value="ZINC_FINGER_C2H2_2"/>
    <property type="match status" value="4"/>
</dbReference>
<dbReference type="PROSITE" id="PS00028">
    <property type="entry name" value="ZINC_FINGER_C2H2_1"/>
    <property type="match status" value="4"/>
</dbReference>
<evidence type="ECO:0000259" key="6">
    <source>
        <dbReference type="PROSITE" id="PS50157"/>
    </source>
</evidence>
<feature type="domain" description="C2H2-type" evidence="6">
    <location>
        <begin position="368"/>
        <end position="392"/>
    </location>
</feature>
<feature type="domain" description="C2H2-type" evidence="6">
    <location>
        <begin position="397"/>
        <end position="425"/>
    </location>
</feature>
<reference evidence="7" key="1">
    <citation type="submission" date="2021-01" db="EMBL/GenBank/DDBJ databases">
        <authorList>
            <person name="Corre E."/>
            <person name="Pelletier E."/>
            <person name="Niang G."/>
            <person name="Scheremetjew M."/>
            <person name="Finn R."/>
            <person name="Kale V."/>
            <person name="Holt S."/>
            <person name="Cochrane G."/>
            <person name="Meng A."/>
            <person name="Brown T."/>
            <person name="Cohen L."/>
        </authorList>
    </citation>
    <scope>NUCLEOTIDE SEQUENCE</scope>
    <source>
        <strain evidence="7">CCMP 769</strain>
    </source>
</reference>
<feature type="domain" description="C2H2-type" evidence="6">
    <location>
        <begin position="339"/>
        <end position="367"/>
    </location>
</feature>
<accession>A0A7S2Z9K4</accession>
<dbReference type="GO" id="GO:0000981">
    <property type="term" value="F:DNA-binding transcription factor activity, RNA polymerase II-specific"/>
    <property type="evidence" value="ECO:0007669"/>
    <property type="project" value="TreeGrafter"/>
</dbReference>